<keyword evidence="10" id="KW-1185">Reference proteome</keyword>
<feature type="transmembrane region" description="Helical" evidence="8">
    <location>
        <begin position="238"/>
        <end position="266"/>
    </location>
</feature>
<dbReference type="Proteomes" id="UP001500368">
    <property type="component" value="Unassembled WGS sequence"/>
</dbReference>
<evidence type="ECO:0000256" key="5">
    <source>
        <dbReference type="ARBA" id="ARBA00022692"/>
    </source>
</evidence>
<accession>A0ABP9G2V5</accession>
<dbReference type="PANTHER" id="PTHR36838">
    <property type="entry name" value="AUXIN EFFLUX CARRIER FAMILY PROTEIN"/>
    <property type="match status" value="1"/>
</dbReference>
<comment type="subcellular location">
    <subcellularLocation>
        <location evidence="1">Cell membrane</location>
        <topology evidence="1">Multi-pass membrane protein</topology>
    </subcellularLocation>
</comment>
<keyword evidence="4" id="KW-1003">Cell membrane</keyword>
<feature type="transmembrane region" description="Helical" evidence="8">
    <location>
        <begin position="272"/>
        <end position="292"/>
    </location>
</feature>
<name>A0ABP9G2V5_9MICC</name>
<evidence type="ECO:0000256" key="8">
    <source>
        <dbReference type="SAM" id="Phobius"/>
    </source>
</evidence>
<comment type="similarity">
    <text evidence="2">Belongs to the auxin efflux carrier (TC 2.A.69) family.</text>
</comment>
<feature type="transmembrane region" description="Helical" evidence="8">
    <location>
        <begin position="6"/>
        <end position="24"/>
    </location>
</feature>
<dbReference type="PANTHER" id="PTHR36838:SF3">
    <property type="entry name" value="TRANSPORTER AUXIN EFFLUX CARRIER EC FAMILY"/>
    <property type="match status" value="1"/>
</dbReference>
<evidence type="ECO:0000256" key="7">
    <source>
        <dbReference type="ARBA" id="ARBA00023136"/>
    </source>
</evidence>
<dbReference type="InterPro" id="IPR004776">
    <property type="entry name" value="Mem_transp_PIN-like"/>
</dbReference>
<dbReference type="Pfam" id="PF03547">
    <property type="entry name" value="Mem_trans"/>
    <property type="match status" value="1"/>
</dbReference>
<dbReference type="InterPro" id="IPR038770">
    <property type="entry name" value="Na+/solute_symporter_sf"/>
</dbReference>
<evidence type="ECO:0000313" key="9">
    <source>
        <dbReference type="EMBL" id="GAA4925986.1"/>
    </source>
</evidence>
<evidence type="ECO:0000313" key="10">
    <source>
        <dbReference type="Proteomes" id="UP001500368"/>
    </source>
</evidence>
<keyword evidence="7 8" id="KW-0472">Membrane</keyword>
<proteinExistence type="inferred from homology"/>
<feature type="transmembrane region" description="Helical" evidence="8">
    <location>
        <begin position="207"/>
        <end position="226"/>
    </location>
</feature>
<dbReference type="EMBL" id="BAABLW010000007">
    <property type="protein sequence ID" value="GAA4925986.1"/>
    <property type="molecule type" value="Genomic_DNA"/>
</dbReference>
<feature type="transmembrane region" description="Helical" evidence="8">
    <location>
        <begin position="304"/>
        <end position="322"/>
    </location>
</feature>
<comment type="caution">
    <text evidence="9">The sequence shown here is derived from an EMBL/GenBank/DDBJ whole genome shotgun (WGS) entry which is preliminary data.</text>
</comment>
<evidence type="ECO:0000256" key="6">
    <source>
        <dbReference type="ARBA" id="ARBA00022989"/>
    </source>
</evidence>
<feature type="transmembrane region" description="Helical" evidence="8">
    <location>
        <begin position="31"/>
        <end position="51"/>
    </location>
</feature>
<dbReference type="Gene3D" id="1.20.1530.20">
    <property type="match status" value="1"/>
</dbReference>
<protein>
    <submittedName>
        <fullName evidence="9">AEC family transporter</fullName>
    </submittedName>
</protein>
<keyword evidence="5 8" id="KW-0812">Transmembrane</keyword>
<reference evidence="10" key="1">
    <citation type="journal article" date="2019" name="Int. J. Syst. Evol. Microbiol.">
        <title>The Global Catalogue of Microorganisms (GCM) 10K type strain sequencing project: providing services to taxonomists for standard genome sequencing and annotation.</title>
        <authorList>
            <consortium name="The Broad Institute Genomics Platform"/>
            <consortium name="The Broad Institute Genome Sequencing Center for Infectious Disease"/>
            <person name="Wu L."/>
            <person name="Ma J."/>
        </authorList>
    </citation>
    <scope>NUCLEOTIDE SEQUENCE [LARGE SCALE GENOMIC DNA]</scope>
    <source>
        <strain evidence="10">JCM 19129</strain>
    </source>
</reference>
<organism evidence="9 10">
    <name type="scientific">Nesterenkonia rhizosphaerae</name>
    <dbReference type="NCBI Taxonomy" id="1348272"/>
    <lineage>
        <taxon>Bacteria</taxon>
        <taxon>Bacillati</taxon>
        <taxon>Actinomycetota</taxon>
        <taxon>Actinomycetes</taxon>
        <taxon>Micrococcales</taxon>
        <taxon>Micrococcaceae</taxon>
        <taxon>Nesterenkonia</taxon>
    </lineage>
</organism>
<evidence type="ECO:0000256" key="2">
    <source>
        <dbReference type="ARBA" id="ARBA00010145"/>
    </source>
</evidence>
<keyword evidence="6 8" id="KW-1133">Transmembrane helix</keyword>
<evidence type="ECO:0000256" key="3">
    <source>
        <dbReference type="ARBA" id="ARBA00022448"/>
    </source>
</evidence>
<sequence>MLEMLAVIGPMFLVVLVGFAAGFIRRFRDAAIHLNAFIFYFALPTFIYTAMVTAPPLGAVPPSVFVIILVVTPALSVALYFLCRVFGAASRAGAAPTALAGSFGNVGYFGIPISIGIIGPEAGLAAGIVHMTHNIFFMNAYPLVRTAVNASAAADGAPQGLGDLWRTRLWPIVKRAVLLNPVLLFMVLALTVVFTPLQMPELFDEPVAMLGGTAVPLALFCVGLALHPALEGIRSGGVPLAPIALGTAAKLAVLPLLTAVAVLPFSAQLGPVWAGALIILAATPSSTTVFLFSQEYDGDGRLAAAILVASTGLSLITLPLVAEFLL</sequence>
<gene>
    <name evidence="9" type="ORF">GCM10025790_24690</name>
</gene>
<keyword evidence="3" id="KW-0813">Transport</keyword>
<evidence type="ECO:0000256" key="4">
    <source>
        <dbReference type="ARBA" id="ARBA00022475"/>
    </source>
</evidence>
<evidence type="ECO:0000256" key="1">
    <source>
        <dbReference type="ARBA" id="ARBA00004651"/>
    </source>
</evidence>
<feature type="transmembrane region" description="Helical" evidence="8">
    <location>
        <begin position="63"/>
        <end position="83"/>
    </location>
</feature>
<feature type="transmembrane region" description="Helical" evidence="8">
    <location>
        <begin position="176"/>
        <end position="195"/>
    </location>
</feature>